<dbReference type="InterPro" id="IPR029063">
    <property type="entry name" value="SAM-dependent_MTases_sf"/>
</dbReference>
<sequence>MTNKGFKAADVSRATLEKRPEEIAGMFNKVAKRYDLMNEIMTVGQLRTWRKAVREALDVGPGQRVLDLAAGTGASTAALLETGAELVACDLSEGMIEVGRQRHPEIEFVHGNALDLPFSDESFDAVTISFGIRNIPDTEKVLSELARVLKPGGRLVILESSQLVNPTLAKGYRFYLGKVMLPAASWFSSDEDAYEYFLESVLDWHDQEELGVLIKGAGFKHVKYRNFIGGVVAIHRALRR</sequence>
<comment type="catalytic activity">
    <reaction evidence="4">
        <text>a 2-demethylmenaquinol + S-adenosyl-L-methionine = a menaquinol + S-adenosyl-L-homocysteine + H(+)</text>
        <dbReference type="Rhea" id="RHEA:42640"/>
        <dbReference type="Rhea" id="RHEA-COMP:9539"/>
        <dbReference type="Rhea" id="RHEA-COMP:9563"/>
        <dbReference type="ChEBI" id="CHEBI:15378"/>
        <dbReference type="ChEBI" id="CHEBI:18151"/>
        <dbReference type="ChEBI" id="CHEBI:55437"/>
        <dbReference type="ChEBI" id="CHEBI:57856"/>
        <dbReference type="ChEBI" id="CHEBI:59789"/>
        <dbReference type="EC" id="2.1.1.163"/>
    </reaction>
</comment>
<evidence type="ECO:0000256" key="2">
    <source>
        <dbReference type="ARBA" id="ARBA00022679"/>
    </source>
</evidence>
<dbReference type="HAMAP" id="MF_01813">
    <property type="entry name" value="MenG_UbiE_methyltr"/>
    <property type="match status" value="1"/>
</dbReference>
<dbReference type="InterPro" id="IPR004033">
    <property type="entry name" value="UbiE/COQ5_MeTrFase"/>
</dbReference>
<dbReference type="RefSeq" id="WP_006547352.1">
    <property type="nucleotide sequence ID" value="NZ_DS999545.1"/>
</dbReference>
<comment type="caution">
    <text evidence="5">The sequence shown here is derived from an EMBL/GenBank/DDBJ whole genome shotgun (WGS) entry which is preliminary data.</text>
</comment>
<accession>C0VYW5</accession>
<dbReference type="PROSITE" id="PS01184">
    <property type="entry name" value="UBIE_2"/>
    <property type="match status" value="1"/>
</dbReference>
<dbReference type="SUPFAM" id="SSF53335">
    <property type="entry name" value="S-adenosyl-L-methionine-dependent methyltransferases"/>
    <property type="match status" value="1"/>
</dbReference>
<dbReference type="HOGENOM" id="CLU_037990_0_0_11"/>
<dbReference type="PROSITE" id="PS51608">
    <property type="entry name" value="SAM_MT_UBIE"/>
    <property type="match status" value="1"/>
</dbReference>
<dbReference type="PANTHER" id="PTHR43591:SF24">
    <property type="entry name" value="2-METHOXY-6-POLYPRENYL-1,4-BENZOQUINOL METHYLASE, MITOCHONDRIAL"/>
    <property type="match status" value="1"/>
</dbReference>
<dbReference type="STRING" id="525245.HMPREF0044_0355"/>
<keyword evidence="4" id="KW-0474">Menaquinone biosynthesis</keyword>
<comment type="function">
    <text evidence="4">Methyltransferase required for the conversion of demethylmenaquinol (DMKH2) to menaquinol (MKH2).</text>
</comment>
<dbReference type="GO" id="GO:0043770">
    <property type="term" value="F:demethylmenaquinone methyltransferase activity"/>
    <property type="evidence" value="ECO:0007669"/>
    <property type="project" value="UniProtKB-UniRule"/>
</dbReference>
<dbReference type="UniPathway" id="UPA00079">
    <property type="reaction ID" value="UER00169"/>
</dbReference>
<feature type="binding site" evidence="4">
    <location>
        <position position="129"/>
    </location>
    <ligand>
        <name>S-adenosyl-L-methionine</name>
        <dbReference type="ChEBI" id="CHEBI:59789"/>
    </ligand>
</feature>
<dbReference type="EC" id="2.1.1.163" evidence="4"/>
<reference evidence="5 6" key="1">
    <citation type="submission" date="2009-01" db="EMBL/GenBank/DDBJ databases">
        <authorList>
            <person name="Qin X."/>
            <person name="Bachman B."/>
            <person name="Battles P."/>
            <person name="Bell A."/>
            <person name="Bess C."/>
            <person name="Bickham C."/>
            <person name="Chaboub L."/>
            <person name="Chen D."/>
            <person name="Coyle M."/>
            <person name="Deiros D.R."/>
            <person name="Dinh H."/>
            <person name="Forbes L."/>
            <person name="Fowler G."/>
            <person name="Francisco L."/>
            <person name="Fu Q."/>
            <person name="Gubbala S."/>
            <person name="Hale W."/>
            <person name="Han Y."/>
            <person name="Hemphill L."/>
            <person name="Highlander S.K."/>
            <person name="Hirani K."/>
            <person name="Hogues M."/>
            <person name="Jackson L."/>
            <person name="Jakkamsetti A."/>
            <person name="Javaid M."/>
            <person name="Jiang H."/>
            <person name="Korchina V."/>
            <person name="Kovar C."/>
            <person name="Lara F."/>
            <person name="Lee S."/>
            <person name="Mata R."/>
            <person name="Mathew T."/>
            <person name="Moen C."/>
            <person name="Morales K."/>
            <person name="Munidasa M."/>
            <person name="Nazareth L."/>
            <person name="Ngo R."/>
            <person name="Nguyen L."/>
            <person name="Okwuonu G."/>
            <person name="Ongeri F."/>
            <person name="Patil S."/>
            <person name="Petrosino J."/>
            <person name="Pham C."/>
            <person name="Pham P."/>
            <person name="Pu L.-L."/>
            <person name="Puazo M."/>
            <person name="Raj R."/>
            <person name="Reid J."/>
            <person name="Rouhana J."/>
            <person name="Saada N."/>
            <person name="Shang Y."/>
            <person name="Simmons D."/>
            <person name="Thornton R."/>
            <person name="Warren J."/>
            <person name="Weissenberger G."/>
            <person name="Zhang J."/>
            <person name="Zhang L."/>
            <person name="Zhou C."/>
            <person name="Zhu D."/>
            <person name="Muzny D."/>
            <person name="Worley K."/>
            <person name="Gibbs R."/>
        </authorList>
    </citation>
    <scope>NUCLEOTIDE SEQUENCE [LARGE SCALE GENOMIC DNA]</scope>
    <source>
        <strain evidence="5 6">DSM 15436</strain>
    </source>
</reference>
<proteinExistence type="inferred from homology"/>
<dbReference type="AlphaFoldDB" id="C0VYW5"/>
<dbReference type="PANTHER" id="PTHR43591">
    <property type="entry name" value="METHYLTRANSFERASE"/>
    <property type="match status" value="1"/>
</dbReference>
<evidence type="ECO:0000256" key="3">
    <source>
        <dbReference type="ARBA" id="ARBA00022691"/>
    </source>
</evidence>
<dbReference type="InterPro" id="IPR023576">
    <property type="entry name" value="UbiE/COQ5_MeTrFase_CS"/>
</dbReference>
<protein>
    <recommendedName>
        <fullName evidence="4">Demethylmenaquinone methyltransferase</fullName>
        <ecNumber evidence="4">2.1.1.163</ecNumber>
    </recommendedName>
</protein>
<keyword evidence="1 4" id="KW-0489">Methyltransferase</keyword>
<dbReference type="CDD" id="cd02440">
    <property type="entry name" value="AdoMet_MTases"/>
    <property type="match status" value="1"/>
</dbReference>
<evidence type="ECO:0000256" key="1">
    <source>
        <dbReference type="ARBA" id="ARBA00022603"/>
    </source>
</evidence>
<evidence type="ECO:0000256" key="4">
    <source>
        <dbReference type="HAMAP-Rule" id="MF_01813"/>
    </source>
</evidence>
<organism evidence="5 6">
    <name type="scientific">Gleimia coleocanis DSM 15436</name>
    <dbReference type="NCBI Taxonomy" id="525245"/>
    <lineage>
        <taxon>Bacteria</taxon>
        <taxon>Bacillati</taxon>
        <taxon>Actinomycetota</taxon>
        <taxon>Actinomycetes</taxon>
        <taxon>Actinomycetales</taxon>
        <taxon>Actinomycetaceae</taxon>
        <taxon>Gleimia</taxon>
    </lineage>
</organism>
<dbReference type="Gene3D" id="3.40.50.150">
    <property type="entry name" value="Vaccinia Virus protein VP39"/>
    <property type="match status" value="1"/>
</dbReference>
<feature type="binding site" evidence="4">
    <location>
        <position position="90"/>
    </location>
    <ligand>
        <name>S-adenosyl-L-methionine</name>
        <dbReference type="ChEBI" id="CHEBI:59789"/>
    </ligand>
</feature>
<evidence type="ECO:0000313" key="6">
    <source>
        <dbReference type="Proteomes" id="UP000010301"/>
    </source>
</evidence>
<dbReference type="GO" id="GO:0032259">
    <property type="term" value="P:methylation"/>
    <property type="evidence" value="ECO:0007669"/>
    <property type="project" value="UniProtKB-KW"/>
</dbReference>
<gene>
    <name evidence="4" type="primary">menG</name>
    <name evidence="5" type="ORF">HMPREF0044_0355</name>
</gene>
<keyword evidence="3 4" id="KW-0949">S-adenosyl-L-methionine</keyword>
<comment type="pathway">
    <text evidence="4">Quinol/quinone metabolism; menaquinone biosynthesis; menaquinol from 1,4-dihydroxy-2-naphthoate: step 2/2.</text>
</comment>
<evidence type="ECO:0000313" key="5">
    <source>
        <dbReference type="EMBL" id="EEH64618.1"/>
    </source>
</evidence>
<name>C0VYW5_9ACTO</name>
<keyword evidence="2 4" id="KW-0808">Transferase</keyword>
<dbReference type="Proteomes" id="UP000010301">
    <property type="component" value="Unassembled WGS sequence"/>
</dbReference>
<feature type="binding site" evidence="4">
    <location>
        <position position="72"/>
    </location>
    <ligand>
        <name>S-adenosyl-L-methionine</name>
        <dbReference type="ChEBI" id="CHEBI:59789"/>
    </ligand>
</feature>
<dbReference type="Pfam" id="PF01209">
    <property type="entry name" value="Ubie_methyltran"/>
    <property type="match status" value="1"/>
</dbReference>
<keyword evidence="6" id="KW-1185">Reference proteome</keyword>
<dbReference type="GO" id="GO:0009234">
    <property type="term" value="P:menaquinone biosynthetic process"/>
    <property type="evidence" value="ECO:0007669"/>
    <property type="project" value="UniProtKB-UniRule"/>
</dbReference>
<dbReference type="eggNOG" id="COG2226">
    <property type="taxonomic scope" value="Bacteria"/>
</dbReference>
<keyword evidence="5" id="KW-0830">Ubiquinone</keyword>
<comment type="similarity">
    <text evidence="4">Belongs to the class I-like SAM-binding methyltransferase superfamily. MenG/UbiE family.</text>
</comment>
<dbReference type="NCBIfam" id="TIGR01934">
    <property type="entry name" value="MenG_MenH_UbiE"/>
    <property type="match status" value="1"/>
</dbReference>
<dbReference type="EMBL" id="ACFG01000004">
    <property type="protein sequence ID" value="EEH64618.1"/>
    <property type="molecule type" value="Genomic_DNA"/>
</dbReference>
<feature type="binding site" evidence="4">
    <location>
        <begin position="112"/>
        <end position="113"/>
    </location>
    <ligand>
        <name>S-adenosyl-L-methionine</name>
        <dbReference type="ChEBI" id="CHEBI:59789"/>
    </ligand>
</feature>